<accession>A0ABV8ABS2</accession>
<dbReference type="EMBL" id="JBHRZF010000206">
    <property type="protein sequence ID" value="MFC3862610.1"/>
    <property type="molecule type" value="Genomic_DNA"/>
</dbReference>
<keyword evidence="1" id="KW-0808">Transferase</keyword>
<gene>
    <name evidence="4" type="ORF">ACFOPQ_17740</name>
</gene>
<dbReference type="PANTHER" id="PTHR43877">
    <property type="entry name" value="AMINOALKYLPHOSPHONATE N-ACETYLTRANSFERASE-RELATED-RELATED"/>
    <property type="match status" value="1"/>
</dbReference>
<name>A0ABV8ABS2_9DEIO</name>
<keyword evidence="5" id="KW-1185">Reference proteome</keyword>
<evidence type="ECO:0000256" key="1">
    <source>
        <dbReference type="ARBA" id="ARBA00022679"/>
    </source>
</evidence>
<evidence type="ECO:0000256" key="2">
    <source>
        <dbReference type="ARBA" id="ARBA00023315"/>
    </source>
</evidence>
<comment type="caution">
    <text evidence="4">The sequence shown here is derived from an EMBL/GenBank/DDBJ whole genome shotgun (WGS) entry which is preliminary data.</text>
</comment>
<dbReference type="PROSITE" id="PS51186">
    <property type="entry name" value="GNAT"/>
    <property type="match status" value="1"/>
</dbReference>
<dbReference type="InterPro" id="IPR016181">
    <property type="entry name" value="Acyl_CoA_acyltransferase"/>
</dbReference>
<dbReference type="Proteomes" id="UP001595748">
    <property type="component" value="Unassembled WGS sequence"/>
</dbReference>
<reference evidence="5" key="1">
    <citation type="journal article" date="2019" name="Int. J. Syst. Evol. Microbiol.">
        <title>The Global Catalogue of Microorganisms (GCM) 10K type strain sequencing project: providing services to taxonomists for standard genome sequencing and annotation.</title>
        <authorList>
            <consortium name="The Broad Institute Genomics Platform"/>
            <consortium name="The Broad Institute Genome Sequencing Center for Infectious Disease"/>
            <person name="Wu L."/>
            <person name="Ma J."/>
        </authorList>
    </citation>
    <scope>NUCLEOTIDE SEQUENCE [LARGE SCALE GENOMIC DNA]</scope>
    <source>
        <strain evidence="5">CCTCC AB 2013263</strain>
    </source>
</reference>
<proteinExistence type="predicted"/>
<dbReference type="InterPro" id="IPR000182">
    <property type="entry name" value="GNAT_dom"/>
</dbReference>
<organism evidence="4 5">
    <name type="scientific">Deinococcus antarcticus</name>
    <dbReference type="NCBI Taxonomy" id="1298767"/>
    <lineage>
        <taxon>Bacteria</taxon>
        <taxon>Thermotogati</taxon>
        <taxon>Deinococcota</taxon>
        <taxon>Deinococci</taxon>
        <taxon>Deinococcales</taxon>
        <taxon>Deinococcaceae</taxon>
        <taxon>Deinococcus</taxon>
    </lineage>
</organism>
<dbReference type="SUPFAM" id="SSF55729">
    <property type="entry name" value="Acyl-CoA N-acyltransferases (Nat)"/>
    <property type="match status" value="2"/>
</dbReference>
<evidence type="ECO:0000313" key="5">
    <source>
        <dbReference type="Proteomes" id="UP001595748"/>
    </source>
</evidence>
<sequence>MTQATLPTGVTLRLCTPADLTTLAKLLTEAHPERPIALETLQRRDAKRQPNEPFERQLVERNGQLIGMTEASVSLDEDHPGWLKVEFTTLEPELAPALLQLAEASALNLGANTMLRNVLENWWEKPIYEAHGYHEHDRMWPSTLDLTTLDFNRFTEQEARAKVSGVELRPLSSLGEFDEPKQRRLHHLWTAIERDIPSTVPMSEWDFETWQHNVLPGLEGQTDGLWLAVAPNGDWWGMTGLYEPIPSRPGTLHNDLTGVLPQWRGHSIGLALKLAAARAALERGFTHARTSNHSLNRPMLAINDAMGFKRETAQITLMKKVKHG</sequence>
<feature type="domain" description="N-acetyltransferase" evidence="3">
    <location>
        <begin position="186"/>
        <end position="324"/>
    </location>
</feature>
<protein>
    <submittedName>
        <fullName evidence="4">N-acetyltransferase</fullName>
    </submittedName>
</protein>
<keyword evidence="2" id="KW-0012">Acyltransferase</keyword>
<evidence type="ECO:0000259" key="3">
    <source>
        <dbReference type="PROSITE" id="PS51186"/>
    </source>
</evidence>
<evidence type="ECO:0000313" key="4">
    <source>
        <dbReference type="EMBL" id="MFC3862610.1"/>
    </source>
</evidence>
<dbReference type="InterPro" id="IPR050832">
    <property type="entry name" value="Bact_Acetyltransf"/>
</dbReference>
<dbReference type="RefSeq" id="WP_380080553.1">
    <property type="nucleotide sequence ID" value="NZ_JBHRZF010000206.1"/>
</dbReference>
<dbReference type="Gene3D" id="3.40.630.30">
    <property type="match status" value="1"/>
</dbReference>